<evidence type="ECO:0000259" key="5">
    <source>
        <dbReference type="Pfam" id="PF04198"/>
    </source>
</evidence>
<dbReference type="AlphaFoldDB" id="A0A6J6NVV6"/>
<dbReference type="PANTHER" id="PTHR34294">
    <property type="entry name" value="TRANSCRIPTIONAL REGULATOR-RELATED"/>
    <property type="match status" value="1"/>
</dbReference>
<dbReference type="SUPFAM" id="SSF100950">
    <property type="entry name" value="NagB/RpiA/CoA transferase-like"/>
    <property type="match status" value="1"/>
</dbReference>
<dbReference type="PANTHER" id="PTHR34294:SF1">
    <property type="entry name" value="TRANSCRIPTIONAL REGULATOR LSRR"/>
    <property type="match status" value="1"/>
</dbReference>
<name>A0A6J6NVV6_9ZZZZ</name>
<organism evidence="6">
    <name type="scientific">freshwater metagenome</name>
    <dbReference type="NCBI Taxonomy" id="449393"/>
    <lineage>
        <taxon>unclassified sequences</taxon>
        <taxon>metagenomes</taxon>
        <taxon>ecological metagenomes</taxon>
    </lineage>
</organism>
<dbReference type="Gene3D" id="1.10.10.10">
    <property type="entry name" value="Winged helix-like DNA-binding domain superfamily/Winged helix DNA-binding domain"/>
    <property type="match status" value="1"/>
</dbReference>
<dbReference type="GO" id="GO:0030246">
    <property type="term" value="F:carbohydrate binding"/>
    <property type="evidence" value="ECO:0007669"/>
    <property type="project" value="InterPro"/>
</dbReference>
<comment type="similarity">
    <text evidence="1">Belongs to the SorC transcriptional regulatory family.</text>
</comment>
<sequence>MSELEIQEMVRVAHLYYEEMLTQESIAKRLNLTRWKVGRMLREARELGIVKIEITHAGGRLAELESQLVQRFGLSSAVVVANHGATEASLLDSVGRQSAQHLANINPQPTTLGVGWGRTMNSVAQHARANWAENIMVVQMNGALTRGSSEGAQNEAAQILASKAGGRHALLPVPAIVDLETVREGLERDSTVSHILNLARSAPAALFSMGAITENSVLVESGYLKKEDVRRLKSLGAVGDVLGRFISAEGKTIDTHLDQRTLGLTIDDLKEKEIRIGITHGKSKLGVTMAALKSKLLTTLITDEETASYVVSAHD</sequence>
<reference evidence="6" key="1">
    <citation type="submission" date="2020-05" db="EMBL/GenBank/DDBJ databases">
        <authorList>
            <person name="Chiriac C."/>
            <person name="Salcher M."/>
            <person name="Ghai R."/>
            <person name="Kavagutti S V."/>
        </authorList>
    </citation>
    <scope>NUCLEOTIDE SEQUENCE</scope>
</reference>
<dbReference type="GO" id="GO:0003677">
    <property type="term" value="F:DNA binding"/>
    <property type="evidence" value="ECO:0007669"/>
    <property type="project" value="UniProtKB-KW"/>
</dbReference>
<keyword evidence="4" id="KW-0804">Transcription</keyword>
<keyword evidence="2" id="KW-0805">Transcription regulation</keyword>
<proteinExistence type="inferred from homology"/>
<evidence type="ECO:0000256" key="4">
    <source>
        <dbReference type="ARBA" id="ARBA00023163"/>
    </source>
</evidence>
<evidence type="ECO:0000256" key="2">
    <source>
        <dbReference type="ARBA" id="ARBA00023015"/>
    </source>
</evidence>
<evidence type="ECO:0000256" key="3">
    <source>
        <dbReference type="ARBA" id="ARBA00023125"/>
    </source>
</evidence>
<evidence type="ECO:0000313" key="6">
    <source>
        <dbReference type="EMBL" id="CAB4688654.1"/>
    </source>
</evidence>
<accession>A0A6J6NVV6</accession>
<dbReference type="EMBL" id="CAEZXB010000052">
    <property type="protein sequence ID" value="CAB4688654.1"/>
    <property type="molecule type" value="Genomic_DNA"/>
</dbReference>
<evidence type="ECO:0000256" key="1">
    <source>
        <dbReference type="ARBA" id="ARBA00010466"/>
    </source>
</evidence>
<dbReference type="InterPro" id="IPR051054">
    <property type="entry name" value="SorC_transcr_regulators"/>
</dbReference>
<feature type="domain" description="Sugar-binding" evidence="5">
    <location>
        <begin position="61"/>
        <end position="311"/>
    </location>
</feature>
<dbReference type="InterPro" id="IPR037171">
    <property type="entry name" value="NagB/RpiA_transferase-like"/>
</dbReference>
<dbReference type="InterPro" id="IPR036388">
    <property type="entry name" value="WH-like_DNA-bd_sf"/>
</dbReference>
<dbReference type="Pfam" id="PF04198">
    <property type="entry name" value="Sugar-bind"/>
    <property type="match status" value="1"/>
</dbReference>
<protein>
    <submittedName>
        <fullName evidence="6">Unannotated protein</fullName>
    </submittedName>
</protein>
<dbReference type="Gene3D" id="3.40.50.1360">
    <property type="match status" value="1"/>
</dbReference>
<gene>
    <name evidence="6" type="ORF">UFOPK2342_01634</name>
</gene>
<keyword evidence="3" id="KW-0238">DNA-binding</keyword>
<dbReference type="InterPro" id="IPR007324">
    <property type="entry name" value="Sugar-bd_dom_put"/>
</dbReference>